<comment type="caution">
    <text evidence="3">The sequence shown here is derived from an EMBL/GenBank/DDBJ whole genome shotgun (WGS) entry which is preliminary data.</text>
</comment>
<organism evidence="3 4">
    <name type="scientific">Aquibaculum arenosum</name>
    <dbReference type="NCBI Taxonomy" id="3032591"/>
    <lineage>
        <taxon>Bacteria</taxon>
        <taxon>Pseudomonadati</taxon>
        <taxon>Pseudomonadota</taxon>
        <taxon>Alphaproteobacteria</taxon>
        <taxon>Rhodospirillales</taxon>
        <taxon>Rhodovibrionaceae</taxon>
        <taxon>Aquibaculum</taxon>
    </lineage>
</organism>
<reference evidence="3 4" key="1">
    <citation type="submission" date="2023-03" db="EMBL/GenBank/DDBJ databases">
        <title>Fodinicurvata sp. CAU 1616 isolated from sea sendiment.</title>
        <authorList>
            <person name="Kim W."/>
        </authorList>
    </citation>
    <scope>NUCLEOTIDE SEQUENCE [LARGE SCALE GENOMIC DNA]</scope>
    <source>
        <strain evidence="3 4">CAU 1616</strain>
    </source>
</reference>
<keyword evidence="4" id="KW-1185">Reference proteome</keyword>
<dbReference type="InterPro" id="IPR050272">
    <property type="entry name" value="Isochorismatase-like_hydrls"/>
</dbReference>
<keyword evidence="1 3" id="KW-0378">Hydrolase</keyword>
<feature type="domain" description="Isochorismatase-like" evidence="2">
    <location>
        <begin position="23"/>
        <end position="190"/>
    </location>
</feature>
<dbReference type="EMBL" id="JARHUD010000005">
    <property type="protein sequence ID" value="MDF2096222.1"/>
    <property type="molecule type" value="Genomic_DNA"/>
</dbReference>
<name>A0ABT5YN10_9PROT</name>
<dbReference type="PANTHER" id="PTHR43540:SF15">
    <property type="entry name" value="BLR5631 PROTEIN"/>
    <property type="match status" value="1"/>
</dbReference>
<dbReference type="RefSeq" id="WP_275822424.1">
    <property type="nucleotide sequence ID" value="NZ_JARHUD010000005.1"/>
</dbReference>
<evidence type="ECO:0000259" key="2">
    <source>
        <dbReference type="Pfam" id="PF00857"/>
    </source>
</evidence>
<dbReference type="Pfam" id="PF00857">
    <property type="entry name" value="Isochorismatase"/>
    <property type="match status" value="1"/>
</dbReference>
<accession>A0ABT5YN10</accession>
<evidence type="ECO:0000256" key="1">
    <source>
        <dbReference type="ARBA" id="ARBA00022801"/>
    </source>
</evidence>
<dbReference type="InterPro" id="IPR000868">
    <property type="entry name" value="Isochorismatase-like_dom"/>
</dbReference>
<proteinExistence type="predicted"/>
<evidence type="ECO:0000313" key="4">
    <source>
        <dbReference type="Proteomes" id="UP001215503"/>
    </source>
</evidence>
<protein>
    <submittedName>
        <fullName evidence="3">Cysteine hydrolase family protein</fullName>
    </submittedName>
</protein>
<dbReference type="PANTHER" id="PTHR43540">
    <property type="entry name" value="PEROXYUREIDOACRYLATE/UREIDOACRYLATE AMIDOHYDROLASE-RELATED"/>
    <property type="match status" value="1"/>
</dbReference>
<sequence length="199" mass="20410">MALPKTLMEMAGVPAQPHALASSALIIIDAQNQYLSGPLALSGIAAALEEGERLLQAARDAGTPIIHVKHRGAAGGAFDPDTPAFEIADPVAPRDGEAVVEKRLPNAFAGTDLDERLKAAGVKTLIVAGFMTHMCVSSTVRSALDHGYGTTVVANACATRDLPDGEGGVLSADGLHRAELAALSDRFAIIVPDTAALLG</sequence>
<gene>
    <name evidence="3" type="ORF">P2G67_09565</name>
</gene>
<dbReference type="CDD" id="cd01014">
    <property type="entry name" value="nicotinamidase_related"/>
    <property type="match status" value="1"/>
</dbReference>
<evidence type="ECO:0000313" key="3">
    <source>
        <dbReference type="EMBL" id="MDF2096222.1"/>
    </source>
</evidence>
<dbReference type="GO" id="GO:0016787">
    <property type="term" value="F:hydrolase activity"/>
    <property type="evidence" value="ECO:0007669"/>
    <property type="project" value="UniProtKB-KW"/>
</dbReference>
<dbReference type="SUPFAM" id="SSF52499">
    <property type="entry name" value="Isochorismatase-like hydrolases"/>
    <property type="match status" value="1"/>
</dbReference>
<dbReference type="InterPro" id="IPR036380">
    <property type="entry name" value="Isochorismatase-like_sf"/>
</dbReference>
<dbReference type="Gene3D" id="3.40.50.850">
    <property type="entry name" value="Isochorismatase-like"/>
    <property type="match status" value="1"/>
</dbReference>
<dbReference type="Proteomes" id="UP001215503">
    <property type="component" value="Unassembled WGS sequence"/>
</dbReference>